<organism evidence="3 6">
    <name type="scientific">Didymodactylos carnosus</name>
    <dbReference type="NCBI Taxonomy" id="1234261"/>
    <lineage>
        <taxon>Eukaryota</taxon>
        <taxon>Metazoa</taxon>
        <taxon>Spiralia</taxon>
        <taxon>Gnathifera</taxon>
        <taxon>Rotifera</taxon>
        <taxon>Eurotatoria</taxon>
        <taxon>Bdelloidea</taxon>
        <taxon>Philodinida</taxon>
        <taxon>Philodinidae</taxon>
        <taxon>Didymodactylos</taxon>
    </lineage>
</organism>
<name>A0A814F1T1_9BILA</name>
<reference evidence="3" key="1">
    <citation type="submission" date="2021-02" db="EMBL/GenBank/DDBJ databases">
        <authorList>
            <person name="Nowell W R."/>
        </authorList>
    </citation>
    <scope>NUCLEOTIDE SEQUENCE</scope>
</reference>
<feature type="region of interest" description="Disordered" evidence="1">
    <location>
        <begin position="109"/>
        <end position="132"/>
    </location>
</feature>
<accession>A0A814F1T1</accession>
<dbReference type="Proteomes" id="UP000663829">
    <property type="component" value="Unassembled WGS sequence"/>
</dbReference>
<feature type="compositionally biased region" description="Basic and acidic residues" evidence="1">
    <location>
        <begin position="111"/>
        <end position="120"/>
    </location>
</feature>
<comment type="caution">
    <text evidence="3">The sequence shown here is derived from an EMBL/GenBank/DDBJ whole genome shotgun (WGS) entry which is preliminary data.</text>
</comment>
<evidence type="ECO:0000313" key="3">
    <source>
        <dbReference type="EMBL" id="CAF0979027.1"/>
    </source>
</evidence>
<dbReference type="EMBL" id="CAJOBA010003964">
    <property type="protein sequence ID" value="CAF3698651.1"/>
    <property type="molecule type" value="Genomic_DNA"/>
</dbReference>
<dbReference type="Proteomes" id="UP000682733">
    <property type="component" value="Unassembled WGS sequence"/>
</dbReference>
<dbReference type="OrthoDB" id="10044916at2759"/>
<dbReference type="Proteomes" id="UP000677228">
    <property type="component" value="Unassembled WGS sequence"/>
</dbReference>
<dbReference type="AlphaFoldDB" id="A0A814F1T1"/>
<protein>
    <submittedName>
        <fullName evidence="3">Uncharacterized protein</fullName>
    </submittedName>
</protein>
<sequence length="198" mass="23734">MMKMIYVMMKKKTKTINNQEEDFDLFVLINFDPFDRKQNVIDWIDITEEKFKQYKFNYHYRHKAVPLLVSHNAKRWYIRLRHNISSFDDFYELLLQEYDKSSMSTLIPRTHQTEKLEGKRKPPRSASLDRSTLRPATSNINETFKHHQPLYRSTTYFGGKEGVYKWLEDLESQFDTADIPDNNKFSIISYQLKGEALS</sequence>
<gene>
    <name evidence="3" type="ORF">GPM918_LOCUS12649</name>
    <name evidence="2" type="ORF">OVA965_LOCUS10638</name>
    <name evidence="5" type="ORF">SRO942_LOCUS12651</name>
    <name evidence="4" type="ORF">TMI583_LOCUS10629</name>
</gene>
<dbReference type="EMBL" id="CAJOBC010002797">
    <property type="protein sequence ID" value="CAF3751760.1"/>
    <property type="molecule type" value="Genomic_DNA"/>
</dbReference>
<dbReference type="Proteomes" id="UP000681722">
    <property type="component" value="Unassembled WGS sequence"/>
</dbReference>
<dbReference type="EMBL" id="CAJNOK010003963">
    <property type="protein sequence ID" value="CAF0921328.1"/>
    <property type="molecule type" value="Genomic_DNA"/>
</dbReference>
<dbReference type="EMBL" id="CAJNOQ010002796">
    <property type="protein sequence ID" value="CAF0979027.1"/>
    <property type="molecule type" value="Genomic_DNA"/>
</dbReference>
<evidence type="ECO:0000313" key="2">
    <source>
        <dbReference type="EMBL" id="CAF0921328.1"/>
    </source>
</evidence>
<keyword evidence="6" id="KW-1185">Reference proteome</keyword>
<evidence type="ECO:0000256" key="1">
    <source>
        <dbReference type="SAM" id="MobiDB-lite"/>
    </source>
</evidence>
<evidence type="ECO:0000313" key="6">
    <source>
        <dbReference type="Proteomes" id="UP000663829"/>
    </source>
</evidence>
<proteinExistence type="predicted"/>
<evidence type="ECO:0000313" key="4">
    <source>
        <dbReference type="EMBL" id="CAF3698651.1"/>
    </source>
</evidence>
<evidence type="ECO:0000313" key="5">
    <source>
        <dbReference type="EMBL" id="CAF3751760.1"/>
    </source>
</evidence>